<evidence type="ECO:0000313" key="9">
    <source>
        <dbReference type="Proteomes" id="UP001141253"/>
    </source>
</evidence>
<protein>
    <submittedName>
        <fullName evidence="8">Uncharacterized protein</fullName>
    </submittedName>
</protein>
<dbReference type="Pfam" id="PF06749">
    <property type="entry name" value="DUF1218"/>
    <property type="match status" value="1"/>
</dbReference>
<keyword evidence="4 7" id="KW-1133">Transmembrane helix</keyword>
<comment type="caution">
    <text evidence="8">The sequence shown here is derived from an EMBL/GenBank/DDBJ whole genome shotgun (WGS) entry which is preliminary data.</text>
</comment>
<dbReference type="PANTHER" id="PTHR31769">
    <property type="entry name" value="OS07G0462200 PROTEIN-RELATED"/>
    <property type="match status" value="1"/>
</dbReference>
<dbReference type="Proteomes" id="UP001141253">
    <property type="component" value="Chromosome 17"/>
</dbReference>
<dbReference type="EMBL" id="JAPFFI010000013">
    <property type="protein sequence ID" value="KAJ6371928.1"/>
    <property type="molecule type" value="Genomic_DNA"/>
</dbReference>
<sequence length="263" mass="28932">MSWFIPFFSCSPIKGIRREKEKGEESRHTIKFSTVLTKEIAFANLSHFLLPLPHFIYPLSNHLNLCISKKYSEGLLHFASSSKPIKCFSCILRKKMVKIGGVLVCILIVAMDVVAGVLGIQAEIAQNKVKHLRLWIFECRDPSQDAFKLGLAAAGILGLAHVIANLLGGCMCICSQEQLQKASPHRQLSVACFIFTWIILVVGLTMLVVGTRSNSKSRASCGFTHHHFFSIGGILCFVHGLFCVAYYVSATAAVSEEKHGGHA</sequence>
<dbReference type="InterPro" id="IPR052222">
    <property type="entry name" value="DESIGUAL"/>
</dbReference>
<dbReference type="InterPro" id="IPR009606">
    <property type="entry name" value="DEAL/Modifying_wall_lignin1/2"/>
</dbReference>
<organism evidence="8 9">
    <name type="scientific">Salix suchowensis</name>
    <dbReference type="NCBI Taxonomy" id="1278906"/>
    <lineage>
        <taxon>Eukaryota</taxon>
        <taxon>Viridiplantae</taxon>
        <taxon>Streptophyta</taxon>
        <taxon>Embryophyta</taxon>
        <taxon>Tracheophyta</taxon>
        <taxon>Spermatophyta</taxon>
        <taxon>Magnoliopsida</taxon>
        <taxon>eudicotyledons</taxon>
        <taxon>Gunneridae</taxon>
        <taxon>Pentapetalae</taxon>
        <taxon>rosids</taxon>
        <taxon>fabids</taxon>
        <taxon>Malpighiales</taxon>
        <taxon>Salicaceae</taxon>
        <taxon>Saliceae</taxon>
        <taxon>Salix</taxon>
    </lineage>
</organism>
<name>A0ABQ9B5K2_9ROSI</name>
<keyword evidence="5 7" id="KW-0472">Membrane</keyword>
<keyword evidence="2 7" id="KW-0812">Transmembrane</keyword>
<evidence type="ECO:0000313" key="8">
    <source>
        <dbReference type="EMBL" id="KAJ6371928.1"/>
    </source>
</evidence>
<accession>A0ABQ9B5K2</accession>
<gene>
    <name evidence="8" type="ORF">OIU77_002278</name>
</gene>
<feature type="transmembrane region" description="Helical" evidence="7">
    <location>
        <begin position="102"/>
        <end position="126"/>
    </location>
</feature>
<evidence type="ECO:0000256" key="3">
    <source>
        <dbReference type="ARBA" id="ARBA00022729"/>
    </source>
</evidence>
<reference evidence="8" key="2">
    <citation type="journal article" date="2023" name="Int. J. Mol. Sci.">
        <title>De Novo Assembly and Annotation of 11 Diverse Shrub Willow (Salix) Genomes Reveals Novel Gene Organization in Sex-Linked Regions.</title>
        <authorList>
            <person name="Hyden B."/>
            <person name="Feng K."/>
            <person name="Yates T.B."/>
            <person name="Jawdy S."/>
            <person name="Cereghino C."/>
            <person name="Smart L.B."/>
            <person name="Muchero W."/>
        </authorList>
    </citation>
    <scope>NUCLEOTIDE SEQUENCE</scope>
    <source>
        <tissue evidence="8">Shoot tip</tissue>
    </source>
</reference>
<evidence type="ECO:0000256" key="5">
    <source>
        <dbReference type="ARBA" id="ARBA00023136"/>
    </source>
</evidence>
<feature type="transmembrane region" description="Helical" evidence="7">
    <location>
        <begin position="228"/>
        <end position="248"/>
    </location>
</feature>
<keyword evidence="9" id="KW-1185">Reference proteome</keyword>
<comment type="similarity">
    <text evidence="6">Belongs to the DESIGUAL family.</text>
</comment>
<keyword evidence="3" id="KW-0732">Signal</keyword>
<evidence type="ECO:0000256" key="4">
    <source>
        <dbReference type="ARBA" id="ARBA00022989"/>
    </source>
</evidence>
<feature type="transmembrane region" description="Helical" evidence="7">
    <location>
        <begin position="146"/>
        <end position="167"/>
    </location>
</feature>
<evidence type="ECO:0000256" key="6">
    <source>
        <dbReference type="ARBA" id="ARBA00029467"/>
    </source>
</evidence>
<evidence type="ECO:0000256" key="2">
    <source>
        <dbReference type="ARBA" id="ARBA00022692"/>
    </source>
</evidence>
<evidence type="ECO:0000256" key="7">
    <source>
        <dbReference type="SAM" id="Phobius"/>
    </source>
</evidence>
<evidence type="ECO:0000256" key="1">
    <source>
        <dbReference type="ARBA" id="ARBA00004127"/>
    </source>
</evidence>
<reference evidence="8" key="1">
    <citation type="submission" date="2022-10" db="EMBL/GenBank/DDBJ databases">
        <authorList>
            <person name="Hyden B.L."/>
            <person name="Feng K."/>
            <person name="Yates T."/>
            <person name="Jawdy S."/>
            <person name="Smart L.B."/>
            <person name="Muchero W."/>
        </authorList>
    </citation>
    <scope>NUCLEOTIDE SEQUENCE</scope>
    <source>
        <tissue evidence="8">Shoot tip</tissue>
    </source>
</reference>
<proteinExistence type="inferred from homology"/>
<feature type="transmembrane region" description="Helical" evidence="7">
    <location>
        <begin position="188"/>
        <end position="208"/>
    </location>
</feature>
<comment type="subcellular location">
    <subcellularLocation>
        <location evidence="1">Endomembrane system</location>
        <topology evidence="1">Multi-pass membrane protein</topology>
    </subcellularLocation>
</comment>